<name>A0ABT6HKR4_9ACTN</name>
<proteinExistence type="predicted"/>
<accession>A0ABT6HKR4</accession>
<dbReference type="SMART" id="SM00100">
    <property type="entry name" value="cNMP"/>
    <property type="match status" value="1"/>
</dbReference>
<protein>
    <submittedName>
        <fullName evidence="2">Cyclic nucleotide-binding domain-containing protein</fullName>
    </submittedName>
</protein>
<evidence type="ECO:0000313" key="2">
    <source>
        <dbReference type="EMBL" id="MDH2388833.1"/>
    </source>
</evidence>
<dbReference type="CDD" id="cd00038">
    <property type="entry name" value="CAP_ED"/>
    <property type="match status" value="1"/>
</dbReference>
<sequence length="153" mass="16732">MTTGPPLLNDLPAEGRHRLLQLAAETSFQAGRRIFEEGRRADRFWIIRTGAVDLDLHVPGRRAVVVEKLGPGELLGWSWLFPPHLWHLGAEAVSPVTAFEFDAVAVRDLCDDDPVFGLAFTRAVAQLIAHRLTSARTRLLDMYGPSGAGGPGL</sequence>
<comment type="caution">
    <text evidence="2">The sequence shown here is derived from an EMBL/GenBank/DDBJ whole genome shotgun (WGS) entry which is preliminary data.</text>
</comment>
<organism evidence="2 3">
    <name type="scientific">Streptomyces chengmaiensis</name>
    <dbReference type="NCBI Taxonomy" id="3040919"/>
    <lineage>
        <taxon>Bacteria</taxon>
        <taxon>Bacillati</taxon>
        <taxon>Actinomycetota</taxon>
        <taxon>Actinomycetes</taxon>
        <taxon>Kitasatosporales</taxon>
        <taxon>Streptomycetaceae</taxon>
        <taxon>Streptomyces</taxon>
    </lineage>
</organism>
<dbReference type="Pfam" id="PF00027">
    <property type="entry name" value="cNMP_binding"/>
    <property type="match status" value="1"/>
</dbReference>
<dbReference type="SUPFAM" id="SSF51206">
    <property type="entry name" value="cAMP-binding domain-like"/>
    <property type="match status" value="1"/>
</dbReference>
<gene>
    <name evidence="2" type="ORF">QCN29_08535</name>
</gene>
<dbReference type="InterPro" id="IPR000595">
    <property type="entry name" value="cNMP-bd_dom"/>
</dbReference>
<dbReference type="Proteomes" id="UP001223144">
    <property type="component" value="Unassembled WGS sequence"/>
</dbReference>
<evidence type="ECO:0000313" key="3">
    <source>
        <dbReference type="Proteomes" id="UP001223144"/>
    </source>
</evidence>
<dbReference type="InterPro" id="IPR014710">
    <property type="entry name" value="RmlC-like_jellyroll"/>
</dbReference>
<keyword evidence="3" id="KW-1185">Reference proteome</keyword>
<evidence type="ECO:0000259" key="1">
    <source>
        <dbReference type="PROSITE" id="PS50042"/>
    </source>
</evidence>
<reference evidence="2 3" key="1">
    <citation type="submission" date="2023-04" db="EMBL/GenBank/DDBJ databases">
        <title>Streptomyces chengmaiensis sp. nov. isolated from the stem of mangrove plant in Hainan.</title>
        <authorList>
            <person name="Huang X."/>
            <person name="Zhou S."/>
            <person name="Chu X."/>
            <person name="Xie Y."/>
            <person name="Lin Y."/>
        </authorList>
    </citation>
    <scope>NUCLEOTIDE SEQUENCE [LARGE SCALE GENOMIC DNA]</scope>
    <source>
        <strain evidence="2 3">HNM0663</strain>
    </source>
</reference>
<dbReference type="RefSeq" id="WP_279927121.1">
    <property type="nucleotide sequence ID" value="NZ_JARWBG010000007.1"/>
</dbReference>
<dbReference type="Gene3D" id="2.60.120.10">
    <property type="entry name" value="Jelly Rolls"/>
    <property type="match status" value="1"/>
</dbReference>
<dbReference type="InterPro" id="IPR018490">
    <property type="entry name" value="cNMP-bd_dom_sf"/>
</dbReference>
<dbReference type="EMBL" id="JARWBG010000007">
    <property type="protein sequence ID" value="MDH2388833.1"/>
    <property type="molecule type" value="Genomic_DNA"/>
</dbReference>
<dbReference type="PROSITE" id="PS50042">
    <property type="entry name" value="CNMP_BINDING_3"/>
    <property type="match status" value="1"/>
</dbReference>
<feature type="domain" description="Cyclic nucleotide-binding" evidence="1">
    <location>
        <begin position="7"/>
        <end position="76"/>
    </location>
</feature>